<sequence>TENGKVDWDLFQQILSKTLLEDLHRNDTNQYYNKITQALNKAAQSSIPKTS</sequence>
<name>A0AAE0T6W0_9BIVA</name>
<reference evidence="1" key="3">
    <citation type="submission" date="2023-05" db="EMBL/GenBank/DDBJ databases">
        <authorList>
            <person name="Smith C.H."/>
        </authorList>
    </citation>
    <scope>NUCLEOTIDE SEQUENCE</scope>
    <source>
        <strain evidence="1">CHS0354</strain>
        <tissue evidence="1">Mantle</tissue>
    </source>
</reference>
<feature type="non-terminal residue" evidence="1">
    <location>
        <position position="1"/>
    </location>
</feature>
<evidence type="ECO:0000313" key="1">
    <source>
        <dbReference type="EMBL" id="KAK3604429.1"/>
    </source>
</evidence>
<reference evidence="1" key="2">
    <citation type="journal article" date="2021" name="Genome Biol. Evol.">
        <title>Developing a high-quality reference genome for a parasitic bivalve with doubly uniparental inheritance (Bivalvia: Unionida).</title>
        <authorList>
            <person name="Smith C.H."/>
        </authorList>
    </citation>
    <scope>NUCLEOTIDE SEQUENCE</scope>
    <source>
        <strain evidence="1">CHS0354</strain>
        <tissue evidence="1">Mantle</tissue>
    </source>
</reference>
<dbReference type="EMBL" id="JAEAOA010001275">
    <property type="protein sequence ID" value="KAK3604429.1"/>
    <property type="molecule type" value="Genomic_DNA"/>
</dbReference>
<gene>
    <name evidence="1" type="ORF">CHS0354_020855</name>
</gene>
<proteinExistence type="predicted"/>
<dbReference type="AlphaFoldDB" id="A0AAE0T6W0"/>
<feature type="non-terminal residue" evidence="1">
    <location>
        <position position="51"/>
    </location>
</feature>
<reference evidence="1" key="1">
    <citation type="journal article" date="2021" name="Genome Biol. Evol.">
        <title>A High-Quality Reference Genome for a Parasitic Bivalve with Doubly Uniparental Inheritance (Bivalvia: Unionida).</title>
        <authorList>
            <person name="Smith C.H."/>
        </authorList>
    </citation>
    <scope>NUCLEOTIDE SEQUENCE</scope>
    <source>
        <strain evidence="1">CHS0354</strain>
    </source>
</reference>
<dbReference type="Proteomes" id="UP001195483">
    <property type="component" value="Unassembled WGS sequence"/>
</dbReference>
<keyword evidence="2" id="KW-1185">Reference proteome</keyword>
<protein>
    <submittedName>
        <fullName evidence="1">Uncharacterized protein</fullName>
    </submittedName>
</protein>
<accession>A0AAE0T6W0</accession>
<evidence type="ECO:0000313" key="2">
    <source>
        <dbReference type="Proteomes" id="UP001195483"/>
    </source>
</evidence>
<organism evidence="1 2">
    <name type="scientific">Potamilus streckersoni</name>
    <dbReference type="NCBI Taxonomy" id="2493646"/>
    <lineage>
        <taxon>Eukaryota</taxon>
        <taxon>Metazoa</taxon>
        <taxon>Spiralia</taxon>
        <taxon>Lophotrochozoa</taxon>
        <taxon>Mollusca</taxon>
        <taxon>Bivalvia</taxon>
        <taxon>Autobranchia</taxon>
        <taxon>Heteroconchia</taxon>
        <taxon>Palaeoheterodonta</taxon>
        <taxon>Unionida</taxon>
        <taxon>Unionoidea</taxon>
        <taxon>Unionidae</taxon>
        <taxon>Ambleminae</taxon>
        <taxon>Lampsilini</taxon>
        <taxon>Potamilus</taxon>
    </lineage>
</organism>
<comment type="caution">
    <text evidence="1">The sequence shown here is derived from an EMBL/GenBank/DDBJ whole genome shotgun (WGS) entry which is preliminary data.</text>
</comment>